<accession>A0A2W4VU97</accession>
<dbReference type="PANTHER" id="PTHR47380:SF4">
    <property type="entry name" value="OS02G0533000 PROTEIN"/>
    <property type="match status" value="1"/>
</dbReference>
<reference evidence="2 3" key="1">
    <citation type="submission" date="2018-04" db="EMBL/GenBank/DDBJ databases">
        <authorList>
            <person name="Go L.Y."/>
            <person name="Mitchell J.A."/>
        </authorList>
    </citation>
    <scope>NUCLEOTIDE SEQUENCE [LARGE SCALE GENOMIC DNA]</scope>
    <source>
        <strain evidence="2">ULC066bin1</strain>
    </source>
</reference>
<keyword evidence="1" id="KW-1133">Transmembrane helix</keyword>
<organism evidence="2 3">
    <name type="scientific">Pseudanabaena frigida</name>
    <dbReference type="NCBI Taxonomy" id="945775"/>
    <lineage>
        <taxon>Bacteria</taxon>
        <taxon>Bacillati</taxon>
        <taxon>Cyanobacteriota</taxon>
        <taxon>Cyanophyceae</taxon>
        <taxon>Pseudanabaenales</taxon>
        <taxon>Pseudanabaenaceae</taxon>
        <taxon>Pseudanabaena</taxon>
    </lineage>
</organism>
<protein>
    <submittedName>
        <fullName evidence="2">Uncharacterized protein</fullName>
    </submittedName>
</protein>
<dbReference type="Proteomes" id="UP000249467">
    <property type="component" value="Unassembled WGS sequence"/>
</dbReference>
<dbReference type="PANTHER" id="PTHR47380">
    <property type="entry name" value="OS02G0533000 PROTEIN"/>
    <property type="match status" value="1"/>
</dbReference>
<keyword evidence="1" id="KW-0812">Transmembrane</keyword>
<evidence type="ECO:0000313" key="2">
    <source>
        <dbReference type="EMBL" id="PZO35992.1"/>
    </source>
</evidence>
<feature type="transmembrane region" description="Helical" evidence="1">
    <location>
        <begin position="88"/>
        <end position="119"/>
    </location>
</feature>
<evidence type="ECO:0000256" key="1">
    <source>
        <dbReference type="SAM" id="Phobius"/>
    </source>
</evidence>
<sequence length="432" mass="48668">MASRTAVMEAVEKLNYRVTIGDVAAQSGLDLNTAQREVLALASETGGNIQVAESGEIAYKFAPNFRDILVSRSFWLQVKEWLRGVWKWVFYAIRISFGILLIVSILIVVLGIIAATIALNSQNRSDNDRNDRRSDNRGGGGGFIWLGGWGNPFGNPFIMFDPNYYEPQQLRRRDPDEMGFLESVFSFLFGDGNPNADLEERRWREIATMIRSHNGVVVAEQIAPYLDNITYKENDEYFVIPVLAKFNGFPEVSDAGTLAYKFPELQKVASERKAKTSSSYLQEKIWKFSQAPQGKITLAIGLGVFYLVASLYLGSLIGDPRLAKSLVGFLGFIKAAYGFLLGYAVLFLSTPLVRYFVLQYLNKGIEDRNQKRTAHAEQLQKPSATLSEKLDFARTFATKQEVIDQNNLAYTTEQDLADQEYAKMLKENKDMK</sequence>
<evidence type="ECO:0000313" key="3">
    <source>
        <dbReference type="Proteomes" id="UP000249467"/>
    </source>
</evidence>
<proteinExistence type="predicted"/>
<keyword evidence="1" id="KW-0472">Membrane</keyword>
<reference evidence="2 3" key="2">
    <citation type="submission" date="2018-06" db="EMBL/GenBank/DDBJ databases">
        <title>Metagenomic assembly of (sub)arctic Cyanobacteria and their associated microbiome from non-axenic cultures.</title>
        <authorList>
            <person name="Baurain D."/>
        </authorList>
    </citation>
    <scope>NUCLEOTIDE SEQUENCE [LARGE SCALE GENOMIC DNA]</scope>
    <source>
        <strain evidence="2">ULC066bin1</strain>
    </source>
</reference>
<name>A0A2W4VU97_9CYAN</name>
<feature type="transmembrane region" description="Helical" evidence="1">
    <location>
        <begin position="296"/>
        <end position="317"/>
    </location>
</feature>
<gene>
    <name evidence="2" type="ORF">DCF19_22570</name>
</gene>
<dbReference type="AlphaFoldDB" id="A0A2W4VU97"/>
<dbReference type="InterPro" id="IPR044200">
    <property type="entry name" value="At5g03900-like"/>
</dbReference>
<dbReference type="EMBL" id="QBML01000046">
    <property type="protein sequence ID" value="PZO35992.1"/>
    <property type="molecule type" value="Genomic_DNA"/>
</dbReference>
<comment type="caution">
    <text evidence="2">The sequence shown here is derived from an EMBL/GenBank/DDBJ whole genome shotgun (WGS) entry which is preliminary data.</text>
</comment>